<dbReference type="InterPro" id="IPR010979">
    <property type="entry name" value="Ribosomal_uS13-like_H2TH"/>
</dbReference>
<dbReference type="InterPro" id="IPR000214">
    <property type="entry name" value="Znf_DNA_glyclase/AP_lyase"/>
</dbReference>
<dbReference type="GO" id="GO:0140078">
    <property type="term" value="F:class I DNA-(apurinic or apyrimidinic site) endonuclease activity"/>
    <property type="evidence" value="ECO:0007669"/>
    <property type="project" value="UniProtKB-EC"/>
</dbReference>
<dbReference type="GO" id="GO:0003690">
    <property type="term" value="F:double-stranded DNA binding"/>
    <property type="evidence" value="ECO:0007669"/>
    <property type="project" value="UniProtKB-ARBA"/>
</dbReference>
<dbReference type="PANTHER" id="PTHR22993">
    <property type="entry name" value="FORMAMIDOPYRIMIDINE-DNA GLYCOSYLASE"/>
    <property type="match status" value="1"/>
</dbReference>
<evidence type="ECO:0000259" key="18">
    <source>
        <dbReference type="PROSITE" id="PS51068"/>
    </source>
</evidence>
<evidence type="ECO:0000256" key="5">
    <source>
        <dbReference type="ARBA" id="ARBA00022723"/>
    </source>
</evidence>
<sequence>MGVGRRAKMVIVRLSSGDSPLSLLFHLMIAGSIRYVPVGYPEREKAQVIFTLDNGYEIRFRDPRKFGYVKLLKGDIGTAPELSRLGPEPLSGEFTLERFQEMLKRRPNAKIKALLLDQSFVAGIGNIYADEVLFHAGVLPTRQPGSLSRDEVGRIYEGIRSILTKAIEEHGSSIATYVDIFGNKGNFVSFFKVYGRTGEPCVNNCPGEIKKTKVAGRGTHICPVCQK</sequence>
<comment type="cofactor">
    <cofactor evidence="2">
        <name>Zn(2+)</name>
        <dbReference type="ChEBI" id="CHEBI:29105"/>
    </cofactor>
</comment>
<dbReference type="NCBIfam" id="NF002211">
    <property type="entry name" value="PRK01103.1"/>
    <property type="match status" value="1"/>
</dbReference>
<dbReference type="InterPro" id="IPR012319">
    <property type="entry name" value="FPG_cat"/>
</dbReference>
<dbReference type="AlphaFoldDB" id="A0A2M7T7Z6"/>
<evidence type="ECO:0000256" key="9">
    <source>
        <dbReference type="ARBA" id="ARBA00022833"/>
    </source>
</evidence>
<evidence type="ECO:0000256" key="8">
    <source>
        <dbReference type="ARBA" id="ARBA00022801"/>
    </source>
</evidence>
<evidence type="ECO:0000313" key="20">
    <source>
        <dbReference type="Proteomes" id="UP000230956"/>
    </source>
</evidence>
<feature type="domain" description="FPG-type" evidence="17">
    <location>
        <begin position="192"/>
        <end position="227"/>
    </location>
</feature>
<evidence type="ECO:0000256" key="10">
    <source>
        <dbReference type="ARBA" id="ARBA00023125"/>
    </source>
</evidence>
<keyword evidence="13" id="KW-0511">Multifunctional enzyme</keyword>
<accession>A0A2M7T7Z6</accession>
<dbReference type="GO" id="GO:0006284">
    <property type="term" value="P:base-excision repair"/>
    <property type="evidence" value="ECO:0007669"/>
    <property type="project" value="InterPro"/>
</dbReference>
<keyword evidence="8" id="KW-0378">Hydrolase</keyword>
<evidence type="ECO:0000256" key="15">
    <source>
        <dbReference type="ARBA" id="ARBA00044632"/>
    </source>
</evidence>
<dbReference type="GO" id="GO:0008270">
    <property type="term" value="F:zinc ion binding"/>
    <property type="evidence" value="ECO:0007669"/>
    <property type="project" value="UniProtKB-KW"/>
</dbReference>
<comment type="catalytic activity">
    <reaction evidence="1">
        <text>Hydrolysis of DNA containing ring-opened 7-methylguanine residues, releasing 2,6-diamino-4-hydroxy-5-(N-methyl)formamidopyrimidine.</text>
        <dbReference type="EC" id="3.2.2.23"/>
    </reaction>
</comment>
<evidence type="ECO:0000256" key="6">
    <source>
        <dbReference type="ARBA" id="ARBA00022763"/>
    </source>
</evidence>
<dbReference type="EMBL" id="PFNG01000132">
    <property type="protein sequence ID" value="PIZ39035.1"/>
    <property type="molecule type" value="Genomic_DNA"/>
</dbReference>
<evidence type="ECO:0000256" key="13">
    <source>
        <dbReference type="ARBA" id="ARBA00023268"/>
    </source>
</evidence>
<dbReference type="PROSITE" id="PS51068">
    <property type="entry name" value="FPG_CAT"/>
    <property type="match status" value="1"/>
</dbReference>
<evidence type="ECO:0000256" key="14">
    <source>
        <dbReference type="ARBA" id="ARBA00023295"/>
    </source>
</evidence>
<evidence type="ECO:0000256" key="3">
    <source>
        <dbReference type="ARBA" id="ARBA00009409"/>
    </source>
</evidence>
<comment type="similarity">
    <text evidence="3">Belongs to the FPG family.</text>
</comment>
<evidence type="ECO:0000256" key="2">
    <source>
        <dbReference type="ARBA" id="ARBA00001947"/>
    </source>
</evidence>
<dbReference type="SMART" id="SM00898">
    <property type="entry name" value="Fapy_DNA_glyco"/>
    <property type="match status" value="1"/>
</dbReference>
<dbReference type="PANTHER" id="PTHR22993:SF9">
    <property type="entry name" value="FORMAMIDOPYRIMIDINE-DNA GLYCOSYLASE"/>
    <property type="match status" value="1"/>
</dbReference>
<dbReference type="InterPro" id="IPR010663">
    <property type="entry name" value="Znf_FPG/IleRS"/>
</dbReference>
<dbReference type="SUPFAM" id="SSF57716">
    <property type="entry name" value="Glucocorticoid receptor-like (DNA-binding domain)"/>
    <property type="match status" value="1"/>
</dbReference>
<evidence type="ECO:0000256" key="16">
    <source>
        <dbReference type="PROSITE-ProRule" id="PRU00391"/>
    </source>
</evidence>
<protein>
    <submittedName>
        <fullName evidence="19">DNA-formamidopyrimidine glycosylase</fullName>
    </submittedName>
</protein>
<dbReference type="SUPFAM" id="SSF81624">
    <property type="entry name" value="N-terminal domain of MutM-like DNA repair proteins"/>
    <property type="match status" value="1"/>
</dbReference>
<dbReference type="InterPro" id="IPR035937">
    <property type="entry name" value="FPG_N"/>
</dbReference>
<keyword evidence="6" id="KW-0227">DNA damage</keyword>
<evidence type="ECO:0000259" key="17">
    <source>
        <dbReference type="PROSITE" id="PS51066"/>
    </source>
</evidence>
<dbReference type="Gene3D" id="3.20.190.10">
    <property type="entry name" value="MutM-like, N-terminal"/>
    <property type="match status" value="1"/>
</dbReference>
<dbReference type="Pfam" id="PF01149">
    <property type="entry name" value="Fapy_DNA_glyco"/>
    <property type="match status" value="1"/>
</dbReference>
<gene>
    <name evidence="19" type="ORF">COY37_05480</name>
</gene>
<dbReference type="FunFam" id="1.10.8.50:FF:000003">
    <property type="entry name" value="Formamidopyrimidine-DNA glycosylase"/>
    <property type="match status" value="1"/>
</dbReference>
<name>A0A2M7T7Z6_9ACTN</name>
<evidence type="ECO:0000256" key="12">
    <source>
        <dbReference type="ARBA" id="ARBA00023239"/>
    </source>
</evidence>
<dbReference type="GO" id="GO:0034039">
    <property type="term" value="F:8-oxo-7,8-dihydroguanine DNA N-glycosylase activity"/>
    <property type="evidence" value="ECO:0007669"/>
    <property type="project" value="TreeGrafter"/>
</dbReference>
<dbReference type="NCBIfam" id="TIGR00577">
    <property type="entry name" value="fpg"/>
    <property type="match status" value="1"/>
</dbReference>
<organism evidence="19 20">
    <name type="scientific">Candidatus Aquicultor secundus</name>
    <dbReference type="NCBI Taxonomy" id="1973895"/>
    <lineage>
        <taxon>Bacteria</taxon>
        <taxon>Bacillati</taxon>
        <taxon>Actinomycetota</taxon>
        <taxon>Candidatus Aquicultoria</taxon>
        <taxon>Candidatus Aquicultorales</taxon>
        <taxon>Candidatus Aquicultoraceae</taxon>
        <taxon>Candidatus Aquicultor</taxon>
    </lineage>
</organism>
<dbReference type="Gene3D" id="1.10.8.50">
    <property type="match status" value="1"/>
</dbReference>
<dbReference type="InterPro" id="IPR015886">
    <property type="entry name" value="H2TH_FPG"/>
</dbReference>
<evidence type="ECO:0000256" key="7">
    <source>
        <dbReference type="ARBA" id="ARBA00022771"/>
    </source>
</evidence>
<reference evidence="20" key="1">
    <citation type="submission" date="2017-09" db="EMBL/GenBank/DDBJ databases">
        <title>Depth-based differentiation of microbial function through sediment-hosted aquifers and enrichment of novel symbionts in the deep terrestrial subsurface.</title>
        <authorList>
            <person name="Probst A.J."/>
            <person name="Ladd B."/>
            <person name="Jarett J.K."/>
            <person name="Geller-Mcgrath D.E."/>
            <person name="Sieber C.M.K."/>
            <person name="Emerson J.B."/>
            <person name="Anantharaman K."/>
            <person name="Thomas B.C."/>
            <person name="Malmstrom R."/>
            <person name="Stieglmeier M."/>
            <person name="Klingl A."/>
            <person name="Woyke T."/>
            <person name="Ryan C.M."/>
            <person name="Banfield J.F."/>
        </authorList>
    </citation>
    <scope>NUCLEOTIDE SEQUENCE [LARGE SCALE GENOMIC DNA]</scope>
</reference>
<dbReference type="RefSeq" id="WP_286678184.1">
    <property type="nucleotide sequence ID" value="NZ_MNXI01000065.1"/>
</dbReference>
<keyword evidence="9" id="KW-0862">Zinc</keyword>
<dbReference type="Pfam" id="PF06827">
    <property type="entry name" value="zf-FPG_IleRS"/>
    <property type="match status" value="1"/>
</dbReference>
<comment type="subunit">
    <text evidence="4">Monomer.</text>
</comment>
<comment type="caution">
    <text evidence="19">The sequence shown here is derived from an EMBL/GenBank/DDBJ whole genome shotgun (WGS) entry which is preliminary data.</text>
</comment>
<keyword evidence="7 16" id="KW-0863">Zinc-finger</keyword>
<proteinExistence type="inferred from homology"/>
<dbReference type="SUPFAM" id="SSF46946">
    <property type="entry name" value="S13-like H2TH domain"/>
    <property type="match status" value="1"/>
</dbReference>
<keyword evidence="14" id="KW-0326">Glycosidase</keyword>
<evidence type="ECO:0000256" key="1">
    <source>
        <dbReference type="ARBA" id="ARBA00001668"/>
    </source>
</evidence>
<evidence type="ECO:0000313" key="19">
    <source>
        <dbReference type="EMBL" id="PIZ39035.1"/>
    </source>
</evidence>
<dbReference type="PROSITE" id="PS51066">
    <property type="entry name" value="ZF_FPG_2"/>
    <property type="match status" value="1"/>
</dbReference>
<keyword evidence="10" id="KW-0238">DNA-binding</keyword>
<dbReference type="GO" id="GO:0006979">
    <property type="term" value="P:response to oxidative stress"/>
    <property type="evidence" value="ECO:0007669"/>
    <property type="project" value="UniProtKB-ARBA"/>
</dbReference>
<keyword evidence="5" id="KW-0479">Metal-binding</keyword>
<comment type="catalytic activity">
    <reaction evidence="15">
        <text>2'-deoxyribonucleotide-(2'-deoxyribose 5'-phosphate)-2'-deoxyribonucleotide-DNA = a 3'-end 2'-deoxyribonucleotide-(2,3-dehydro-2,3-deoxyribose 5'-phosphate)-DNA + a 5'-end 5'-phospho-2'-deoxyribonucleoside-DNA + H(+)</text>
        <dbReference type="Rhea" id="RHEA:66592"/>
        <dbReference type="Rhea" id="RHEA-COMP:13180"/>
        <dbReference type="Rhea" id="RHEA-COMP:16897"/>
        <dbReference type="Rhea" id="RHEA-COMP:17067"/>
        <dbReference type="ChEBI" id="CHEBI:15378"/>
        <dbReference type="ChEBI" id="CHEBI:136412"/>
        <dbReference type="ChEBI" id="CHEBI:157695"/>
        <dbReference type="ChEBI" id="CHEBI:167181"/>
        <dbReference type="EC" id="4.2.99.18"/>
    </reaction>
</comment>
<dbReference type="Proteomes" id="UP000230956">
    <property type="component" value="Unassembled WGS sequence"/>
</dbReference>
<dbReference type="GO" id="GO:0003684">
    <property type="term" value="F:damaged DNA binding"/>
    <property type="evidence" value="ECO:0007669"/>
    <property type="project" value="InterPro"/>
</dbReference>
<dbReference type="InterPro" id="IPR020629">
    <property type="entry name" value="FPG_Glyclase"/>
</dbReference>
<keyword evidence="11" id="KW-0234">DNA repair</keyword>
<feature type="domain" description="Formamidopyrimidine-DNA glycosylase catalytic" evidence="18">
    <location>
        <begin position="1"/>
        <end position="67"/>
    </location>
</feature>
<keyword evidence="12" id="KW-0456">Lyase</keyword>
<dbReference type="SMART" id="SM01232">
    <property type="entry name" value="H2TH"/>
    <property type="match status" value="1"/>
</dbReference>
<evidence type="ECO:0000256" key="4">
    <source>
        <dbReference type="ARBA" id="ARBA00011245"/>
    </source>
</evidence>
<dbReference type="Pfam" id="PF06831">
    <property type="entry name" value="H2TH"/>
    <property type="match status" value="1"/>
</dbReference>
<evidence type="ECO:0000256" key="11">
    <source>
        <dbReference type="ARBA" id="ARBA00023204"/>
    </source>
</evidence>